<name>A0AAD4N400_9BILA</name>
<comment type="caution">
    <text evidence="2">The sequence shown here is derived from an EMBL/GenBank/DDBJ whole genome shotgun (WGS) entry which is preliminary data.</text>
</comment>
<feature type="chain" id="PRO_5042146157" evidence="1">
    <location>
        <begin position="22"/>
        <end position="231"/>
    </location>
</feature>
<sequence>MMQGSAMIYLLAVLAILNGFAVCPRGMNGMNEMNGMNGRNGMQGRRNNGTGGLTHGVSGHLARVGSEVKAGIGEFEDWETIHSLCQNAANPMMANMAGKQGRMGKAGQMGGQMGQEGGMNQRGMNQQMGGPGQMPNANTAAMFHTIVTYFYLGDGENNPMVRHLSNIQYEHGNNAKFFKIHVHHDMKPDFHRIFGADAKFPLIAICRDGAITEKVNEGSIIEMFLRSMFMT</sequence>
<keyword evidence="3" id="KW-1185">Reference proteome</keyword>
<keyword evidence="1" id="KW-0732">Signal</keyword>
<proteinExistence type="predicted"/>
<reference evidence="2" key="1">
    <citation type="submission" date="2022-01" db="EMBL/GenBank/DDBJ databases">
        <title>Genome Sequence Resource for Two Populations of Ditylenchus destructor, the Migratory Endoparasitic Phytonematode.</title>
        <authorList>
            <person name="Zhang H."/>
            <person name="Lin R."/>
            <person name="Xie B."/>
        </authorList>
    </citation>
    <scope>NUCLEOTIDE SEQUENCE</scope>
    <source>
        <strain evidence="2">BazhouSP</strain>
    </source>
</reference>
<dbReference type="EMBL" id="JAKKPZ010000016">
    <property type="protein sequence ID" value="KAI1713055.1"/>
    <property type="molecule type" value="Genomic_DNA"/>
</dbReference>
<evidence type="ECO:0000313" key="3">
    <source>
        <dbReference type="Proteomes" id="UP001201812"/>
    </source>
</evidence>
<evidence type="ECO:0000313" key="2">
    <source>
        <dbReference type="EMBL" id="KAI1713055.1"/>
    </source>
</evidence>
<protein>
    <submittedName>
        <fullName evidence="2">Uncharacterized protein</fullName>
    </submittedName>
</protein>
<accession>A0AAD4N400</accession>
<gene>
    <name evidence="2" type="ORF">DdX_09125</name>
</gene>
<evidence type="ECO:0000256" key="1">
    <source>
        <dbReference type="SAM" id="SignalP"/>
    </source>
</evidence>
<feature type="signal peptide" evidence="1">
    <location>
        <begin position="1"/>
        <end position="21"/>
    </location>
</feature>
<dbReference type="AlphaFoldDB" id="A0AAD4N400"/>
<dbReference type="Proteomes" id="UP001201812">
    <property type="component" value="Unassembled WGS sequence"/>
</dbReference>
<organism evidence="2 3">
    <name type="scientific">Ditylenchus destructor</name>
    <dbReference type="NCBI Taxonomy" id="166010"/>
    <lineage>
        <taxon>Eukaryota</taxon>
        <taxon>Metazoa</taxon>
        <taxon>Ecdysozoa</taxon>
        <taxon>Nematoda</taxon>
        <taxon>Chromadorea</taxon>
        <taxon>Rhabditida</taxon>
        <taxon>Tylenchina</taxon>
        <taxon>Tylenchomorpha</taxon>
        <taxon>Sphaerularioidea</taxon>
        <taxon>Anguinidae</taxon>
        <taxon>Anguininae</taxon>
        <taxon>Ditylenchus</taxon>
    </lineage>
</organism>